<reference evidence="1 2" key="1">
    <citation type="journal article" date="2019" name="Int. J. Syst. Evol. Microbiol.">
        <title>Lactobacillus salitolerans sp. nov., a novel lactic acid bacterium isolated from spent mushroom substrates.</title>
        <authorList>
            <person name="Tohno M."/>
            <person name="Tanizawa Y."/>
            <person name="Kojima Y."/>
            <person name="Sakamoto M."/>
            <person name="Nakamura Y."/>
            <person name="Ohkuma M."/>
            <person name="Kobayashi H."/>
        </authorList>
    </citation>
    <scope>NUCLEOTIDE SEQUENCE [LARGE SCALE GENOMIC DNA]</scope>
    <source>
        <strain evidence="1 2">YK43</strain>
    </source>
</reference>
<protein>
    <recommendedName>
        <fullName evidence="3">Phage gp6-like head-tail connector protein</fullName>
    </recommendedName>
</protein>
<proteinExistence type="predicted"/>
<organism evidence="1 2">
    <name type="scientific">Ligilactobacillus salitolerans</name>
    <dbReference type="NCBI Taxonomy" id="1808352"/>
    <lineage>
        <taxon>Bacteria</taxon>
        <taxon>Bacillati</taxon>
        <taxon>Bacillota</taxon>
        <taxon>Bacilli</taxon>
        <taxon>Lactobacillales</taxon>
        <taxon>Lactobacillaceae</taxon>
        <taxon>Ligilactobacillus</taxon>
    </lineage>
</organism>
<dbReference type="OrthoDB" id="2312619at2"/>
<gene>
    <name evidence="1" type="ORF">LFYK43_16530</name>
</gene>
<dbReference type="Proteomes" id="UP000286848">
    <property type="component" value="Unassembled WGS sequence"/>
</dbReference>
<accession>A0A401IUJ1</accession>
<dbReference type="InterPro" id="IPR006450">
    <property type="entry name" value="Phage_HK97_gp6-like"/>
</dbReference>
<dbReference type="NCBIfam" id="TIGR01560">
    <property type="entry name" value="put_DNA_pack"/>
    <property type="match status" value="1"/>
</dbReference>
<dbReference type="EMBL" id="BFFP01000028">
    <property type="protein sequence ID" value="GBG95194.1"/>
    <property type="molecule type" value="Genomic_DNA"/>
</dbReference>
<dbReference type="RefSeq" id="WP_124977290.1">
    <property type="nucleotide sequence ID" value="NZ_BFFP01000028.1"/>
</dbReference>
<keyword evidence="2" id="KW-1185">Reference proteome</keyword>
<dbReference type="AlphaFoldDB" id="A0A401IUJ1"/>
<evidence type="ECO:0000313" key="1">
    <source>
        <dbReference type="EMBL" id="GBG95194.1"/>
    </source>
</evidence>
<evidence type="ECO:0008006" key="3">
    <source>
        <dbReference type="Google" id="ProtNLM"/>
    </source>
</evidence>
<comment type="caution">
    <text evidence="1">The sequence shown here is derived from an EMBL/GenBank/DDBJ whole genome shotgun (WGS) entry which is preliminary data.</text>
</comment>
<name>A0A401IUJ1_9LACO</name>
<sequence length="96" mass="10723">MIDPSKVLTELNLDETDENMQTVTSLVEQSAHIVANSISQDVSQDVFEDNDIYERAVITLATDLYYNRTLPDGLSLGLQMMINTLKGVDWTGAEKE</sequence>
<evidence type="ECO:0000313" key="2">
    <source>
        <dbReference type="Proteomes" id="UP000286848"/>
    </source>
</evidence>